<accession>A0A9K3LU27</accession>
<evidence type="ECO:0000259" key="2">
    <source>
        <dbReference type="Pfam" id="PF12257"/>
    </source>
</evidence>
<feature type="region of interest" description="Disordered" evidence="1">
    <location>
        <begin position="105"/>
        <end position="165"/>
    </location>
</feature>
<feature type="region of interest" description="Disordered" evidence="1">
    <location>
        <begin position="1076"/>
        <end position="1109"/>
    </location>
</feature>
<dbReference type="PANTHER" id="PTHR13179">
    <property type="entry name" value="DEP DOMAIN CONTAINING PROTEIN 5"/>
    <property type="match status" value="1"/>
</dbReference>
<feature type="region of interest" description="Disordered" evidence="1">
    <location>
        <begin position="807"/>
        <end position="829"/>
    </location>
</feature>
<feature type="compositionally biased region" description="Polar residues" evidence="1">
    <location>
        <begin position="143"/>
        <end position="161"/>
    </location>
</feature>
<feature type="compositionally biased region" description="Polar residues" evidence="1">
    <location>
        <begin position="250"/>
        <end position="269"/>
    </location>
</feature>
<gene>
    <name evidence="3" type="ORF">IV203_030805</name>
</gene>
<dbReference type="PANTHER" id="PTHR13179:SF8">
    <property type="entry name" value="GATOR COMPLEX PROTEIN DEPDC5"/>
    <property type="match status" value="1"/>
</dbReference>
<feature type="domain" description="Vacuolar membrane-associated protein Iml1 N-terminal" evidence="2">
    <location>
        <begin position="447"/>
        <end position="729"/>
    </location>
</feature>
<evidence type="ECO:0000256" key="1">
    <source>
        <dbReference type="SAM" id="MobiDB-lite"/>
    </source>
</evidence>
<feature type="region of interest" description="Disordered" evidence="1">
    <location>
        <begin position="1206"/>
        <end position="1379"/>
    </location>
</feature>
<feature type="region of interest" description="Disordered" evidence="1">
    <location>
        <begin position="1014"/>
        <end position="1047"/>
    </location>
</feature>
<feature type="compositionally biased region" description="Polar residues" evidence="1">
    <location>
        <begin position="1215"/>
        <end position="1224"/>
    </location>
</feature>
<feature type="compositionally biased region" description="Polar residues" evidence="1">
    <location>
        <begin position="1023"/>
        <end position="1044"/>
    </location>
</feature>
<organism evidence="3 4">
    <name type="scientific">Nitzschia inconspicua</name>
    <dbReference type="NCBI Taxonomy" id="303405"/>
    <lineage>
        <taxon>Eukaryota</taxon>
        <taxon>Sar</taxon>
        <taxon>Stramenopiles</taxon>
        <taxon>Ochrophyta</taxon>
        <taxon>Bacillariophyta</taxon>
        <taxon>Bacillariophyceae</taxon>
        <taxon>Bacillariophycidae</taxon>
        <taxon>Bacillariales</taxon>
        <taxon>Bacillariaceae</taxon>
        <taxon>Nitzschia</taxon>
    </lineage>
</organism>
<evidence type="ECO:0000313" key="4">
    <source>
        <dbReference type="Proteomes" id="UP000693970"/>
    </source>
</evidence>
<dbReference type="Pfam" id="PF12257">
    <property type="entry name" value="IML1"/>
    <property type="match status" value="1"/>
</dbReference>
<reference evidence="3" key="1">
    <citation type="journal article" date="2021" name="Sci. Rep.">
        <title>Diploid genomic architecture of Nitzschia inconspicua, an elite biomass production diatom.</title>
        <authorList>
            <person name="Oliver A."/>
            <person name="Podell S."/>
            <person name="Pinowska A."/>
            <person name="Traller J.C."/>
            <person name="Smith S.R."/>
            <person name="McClure R."/>
            <person name="Beliaev A."/>
            <person name="Bohutskyi P."/>
            <person name="Hill E.A."/>
            <person name="Rabines A."/>
            <person name="Zheng H."/>
            <person name="Allen L.Z."/>
            <person name="Kuo A."/>
            <person name="Grigoriev I.V."/>
            <person name="Allen A.E."/>
            <person name="Hazlebeck D."/>
            <person name="Allen E.E."/>
        </authorList>
    </citation>
    <scope>NUCLEOTIDE SEQUENCE</scope>
    <source>
        <strain evidence="3">Hildebrandi</strain>
    </source>
</reference>
<feature type="compositionally biased region" description="Polar residues" evidence="1">
    <location>
        <begin position="196"/>
        <end position="223"/>
    </location>
</feature>
<feature type="compositionally biased region" description="Basic and acidic residues" evidence="1">
    <location>
        <begin position="1491"/>
        <end position="1503"/>
    </location>
</feature>
<feature type="compositionally biased region" description="Polar residues" evidence="1">
    <location>
        <begin position="936"/>
        <end position="968"/>
    </location>
</feature>
<dbReference type="GO" id="GO:1990130">
    <property type="term" value="C:GATOR1 complex"/>
    <property type="evidence" value="ECO:0007669"/>
    <property type="project" value="TreeGrafter"/>
</dbReference>
<comment type="caution">
    <text evidence="3">The sequence shown here is derived from an EMBL/GenBank/DDBJ whole genome shotgun (WGS) entry which is preliminary data.</text>
</comment>
<dbReference type="GO" id="GO:0010508">
    <property type="term" value="P:positive regulation of autophagy"/>
    <property type="evidence" value="ECO:0007669"/>
    <property type="project" value="TreeGrafter"/>
</dbReference>
<name>A0A9K3LU27_9STRA</name>
<protein>
    <submittedName>
        <fullName evidence="3">Vacuolar membrane-associated protein</fullName>
    </submittedName>
</protein>
<feature type="region of interest" description="Disordered" evidence="1">
    <location>
        <begin position="921"/>
        <end position="968"/>
    </location>
</feature>
<dbReference type="InterPro" id="IPR027244">
    <property type="entry name" value="IML1"/>
</dbReference>
<feature type="region of interest" description="Disordered" evidence="1">
    <location>
        <begin position="56"/>
        <end position="88"/>
    </location>
</feature>
<keyword evidence="4" id="KW-1185">Reference proteome</keyword>
<feature type="region of interest" description="Disordered" evidence="1">
    <location>
        <begin position="183"/>
        <end position="299"/>
    </location>
</feature>
<dbReference type="InterPro" id="IPR048255">
    <property type="entry name" value="IML1_N"/>
</dbReference>
<evidence type="ECO:0000313" key="3">
    <source>
        <dbReference type="EMBL" id="KAG7368062.1"/>
    </source>
</evidence>
<reference evidence="3" key="2">
    <citation type="submission" date="2021-04" db="EMBL/GenBank/DDBJ databases">
        <authorList>
            <person name="Podell S."/>
        </authorList>
    </citation>
    <scope>NUCLEOTIDE SEQUENCE</scope>
    <source>
        <strain evidence="3">Hildebrandi</strain>
    </source>
</reference>
<feature type="compositionally biased region" description="Low complexity" evidence="1">
    <location>
        <begin position="67"/>
        <end position="86"/>
    </location>
</feature>
<feature type="compositionally biased region" description="Low complexity" evidence="1">
    <location>
        <begin position="105"/>
        <end position="117"/>
    </location>
</feature>
<proteinExistence type="predicted"/>
<sequence>MLTTGILSLNVHDSLTFEGTELCLNPDLFSIQHGLAKLTVSNGSAAAAAAAISPIVSSDDHPQRGIGSSSTNSGNSGNTSQQSTNTPLAVGDMVEIRVWDPLPKEAATAASKSPTSSGILRKSVLSRQSSQPPPLTPAISMYSPATSVGGSARSEGQTVSKGNINSNIINNIGIPSLLPRTEAFSESKESKKVDANSDSSPAFNGTGILQTSDVNSSNKQELNSKAIFPTVSFEDPPSPRATDEPVAVPTATNGNTASAIPSLHHQQSLPPVFPRVRTGAGDHPSMPSTPISKPPKPSMIHRRAVSSASAIPVRSPKQQPHLQALPSKHVRDISDMTADTHQFDISGALINPTDSQDLVTGQDEMNESANEASLSKITSTHRLRLSFVLKATEKTFTSFKGNSRAQISMLRQVADLYNLSTYDLVTVHKIEPQDEEEVLKVVSADFVVVTIKDQFISRGDMLLFQTQLIGSWIYEGERLTESTRGIKAHAREIRHGNFSAKSGIVTDKTMITFRSRSARIVWLVQLSEEMWELSSPYEHQFEPESVCEVYFDKWIRFLYKLFRKWKELEVTHSLTVIFFSRTFLSNGQKSIINCHDAYGREFEDHYKPVIENESCLEWESLIVKIKEEFIRYPFEVGWNLNDRRPSSASQGNLLEAINVTLNLMQYHYLDRDLHRTGQSIVIVSPGAGVFEVDKGLASITYQRMLDNGIGSDMLSLGLPPLHIAPFFLYNNDYRSHEGLGIDSNEKNFEVPHYMHLSFVTYDRPEERRVYLSGLEDKHKPVQTNSWLDGFDVGPNGFLRPHHIHQVEPSANSEVKPHSPRSSFSLAGNKAATPGRASLVQERGQARQLISGRNFRDILEACRPRQLGASLPLPLQSLLSLKQCAVNKKIAKTMVSNLPKKEFAPDDIRLHEWGTVDFGDSMQLQANPRSSRSPSPNTSIFQISGGDQATNKAQNNHSLSPGSSFATSPLSSTYGTSFDRVFWDYYDSPKTPKRAFHMQRSPSFEFDVGSIDAERDTNEESLAASDNASKSSQGGESETNTSQASKGDRHLDLLRHFMEGYDTKICKPQMICKPSVPRDKGVVSDPNGLNPNDNKLQGAVPKSQSRPEASNNRVLVGGLGAALSQYTTSTNDQGSLFADSTTNVMKRRSSGGNLYLSSQNRTTTFNNERKRAASPVFNSRFQQQERHIGSPKVFPSLISSMSTLLEPPDLHRTDRQNYSSINRPQPSRAVDMIGDQYKAPSTVTTPSVLRPSARGMPSSSVPQFESFGQKLLPISRSPPSNTGVFDLSSSVGGNNAPVPTKGFPRSPPKSGVSRERSVPVKSMALSPPKGSTLQRERSGPPRIGSRGSPHSSVKGTDGTRKQKAFNPFRQSDEDEVLAKRSHNRRRWSHVFPAGEVEFKRHAGPIWNSLTSPAILPLSVDYFPSPQELRDETRFQFNFYQVTLGGIENKHYATHSDLLMEMVRQRVTQDFQCVTPNAVEESERRAFDFLREARKGARTSRRPDPSPKPFSSISHDTPGTMKHYLSMGHRIQVLAYNPTSDAIEIIGYNRKSAQNDRENVYNYRFLLYSKVTEQYTKSVQTFKKYSEPYKWNRVDNLICGEEDRTMDVGMRFRRLMFGLIPEAFQTVDAEEEYVSKFQKLLSYLEKLREKDNSAPKIHVPIISSKNRIEEDNEDVAGTKARRDMTDSMIKFSVQLVRGKKDPFEWIEIAIDPTFDTMTSYRIMFNWLVASSAKVETQLQLLQRRCTQFGLKLISFPQTTVSWNLFLHALAVPTFLYIRDKGKAKMADVILKELDFIYDGNMVSSPQFLECIDNGKDFSFPRYRSGKVRSIPCQQFVHRSGALFIRKVTDRSGKVILVGIENYRHASNENMFRDITRKVVHELALKIKKIENTTD</sequence>
<dbReference type="Proteomes" id="UP000693970">
    <property type="component" value="Unassembled WGS sequence"/>
</dbReference>
<dbReference type="GO" id="GO:0005096">
    <property type="term" value="F:GTPase activator activity"/>
    <property type="evidence" value="ECO:0007669"/>
    <property type="project" value="InterPro"/>
</dbReference>
<feature type="compositionally biased region" description="Basic and acidic residues" evidence="1">
    <location>
        <begin position="183"/>
        <end position="195"/>
    </location>
</feature>
<feature type="region of interest" description="Disordered" evidence="1">
    <location>
        <begin position="1491"/>
        <end position="1513"/>
    </location>
</feature>
<feature type="compositionally biased region" description="Polar residues" evidence="1">
    <location>
        <begin position="1276"/>
        <end position="1292"/>
    </location>
</feature>
<dbReference type="OrthoDB" id="39497at2759"/>
<dbReference type="GO" id="GO:1904262">
    <property type="term" value="P:negative regulation of TORC1 signaling"/>
    <property type="evidence" value="ECO:0007669"/>
    <property type="project" value="TreeGrafter"/>
</dbReference>
<dbReference type="EMBL" id="JAGRRH010000006">
    <property type="protein sequence ID" value="KAG7368062.1"/>
    <property type="molecule type" value="Genomic_DNA"/>
</dbReference>